<gene>
    <name evidence="3" type="ORF">JQN70_09905</name>
</gene>
<evidence type="ECO:0000313" key="4">
    <source>
        <dbReference type="Proteomes" id="UP001430172"/>
    </source>
</evidence>
<feature type="compositionally biased region" description="Low complexity" evidence="1">
    <location>
        <begin position="13"/>
        <end position="24"/>
    </location>
</feature>
<dbReference type="InterPro" id="IPR029058">
    <property type="entry name" value="AB_hydrolase_fold"/>
</dbReference>
<feature type="domain" description="KANL3/Tex30 alpha/beta hydrolase-like" evidence="2">
    <location>
        <begin position="29"/>
        <end position="190"/>
    </location>
</feature>
<organism evidence="3 4">
    <name type="scientific">Phycicoccus sonneratiae</name>
    <dbReference type="NCBI Taxonomy" id="2807628"/>
    <lineage>
        <taxon>Bacteria</taxon>
        <taxon>Bacillati</taxon>
        <taxon>Actinomycetota</taxon>
        <taxon>Actinomycetes</taxon>
        <taxon>Micrococcales</taxon>
        <taxon>Intrasporangiaceae</taxon>
        <taxon>Phycicoccus</taxon>
    </lineage>
</organism>
<dbReference type="Pfam" id="PF20408">
    <property type="entry name" value="Abhydrolase_11"/>
    <property type="match status" value="1"/>
</dbReference>
<dbReference type="EMBL" id="JAFDVD010000009">
    <property type="protein sequence ID" value="MBM6400698.1"/>
    <property type="molecule type" value="Genomic_DNA"/>
</dbReference>
<evidence type="ECO:0000256" key="1">
    <source>
        <dbReference type="SAM" id="MobiDB-lite"/>
    </source>
</evidence>
<dbReference type="InterPro" id="IPR026555">
    <property type="entry name" value="NSL3/Tex30"/>
</dbReference>
<dbReference type="Proteomes" id="UP001430172">
    <property type="component" value="Unassembled WGS sequence"/>
</dbReference>
<dbReference type="InterPro" id="IPR046879">
    <property type="entry name" value="KANL3/Tex30_Abhydrolase"/>
</dbReference>
<name>A0ABS2CLD5_9MICO</name>
<proteinExistence type="predicted"/>
<feature type="region of interest" description="Disordered" evidence="1">
    <location>
        <begin position="1"/>
        <end position="24"/>
    </location>
</feature>
<protein>
    <recommendedName>
        <fullName evidence="2">KANL3/Tex30 alpha/beta hydrolase-like domain-containing protein</fullName>
    </recommendedName>
</protein>
<reference evidence="3" key="1">
    <citation type="submission" date="2021-02" db="EMBL/GenBank/DDBJ databases">
        <title>Phycicoccus sp. MQZ13P-5T, whole genome shotgun sequence.</title>
        <authorList>
            <person name="Tuo L."/>
        </authorList>
    </citation>
    <scope>NUCLEOTIDE SEQUENCE</scope>
    <source>
        <strain evidence="3">MQZ13P-5</strain>
    </source>
</reference>
<comment type="caution">
    <text evidence="3">The sequence shown here is derived from an EMBL/GenBank/DDBJ whole genome shotgun (WGS) entry which is preliminary data.</text>
</comment>
<sequence length="209" mass="21313">MSAAERLVDTPQGPARTTTTEPAGEAAGTLVLGHGAGGLRWTLDVLAVRDAMVGAGWRVVLVDQPWRVAERKIGPRPPALDEAWLPVLEDVVRHAGGGRLVTGGRSAGARVACRTAETVGADAVVCLSFPLHPPGRPEASRAPELAAPSAAGIPVHVVQGTTDPFGTPAEVEADLPALATLDVVPGPHSLGRVADRVAAAVLGRLTAGE</sequence>
<dbReference type="PANTHER" id="PTHR13136">
    <property type="entry name" value="TESTIS DEVELOPMENT PROTEIN PRTD"/>
    <property type="match status" value="1"/>
</dbReference>
<dbReference type="RefSeq" id="WP_204131166.1">
    <property type="nucleotide sequence ID" value="NZ_JAFDVD010000009.1"/>
</dbReference>
<evidence type="ECO:0000259" key="2">
    <source>
        <dbReference type="Pfam" id="PF20408"/>
    </source>
</evidence>
<keyword evidence="4" id="KW-1185">Reference proteome</keyword>
<accession>A0ABS2CLD5</accession>
<dbReference type="Gene3D" id="3.40.50.1820">
    <property type="entry name" value="alpha/beta hydrolase"/>
    <property type="match status" value="1"/>
</dbReference>
<dbReference type="PANTHER" id="PTHR13136:SF11">
    <property type="entry name" value="TESTIS-EXPRESSED PROTEIN 30"/>
    <property type="match status" value="1"/>
</dbReference>
<dbReference type="SUPFAM" id="SSF53474">
    <property type="entry name" value="alpha/beta-Hydrolases"/>
    <property type="match status" value="1"/>
</dbReference>
<evidence type="ECO:0000313" key="3">
    <source>
        <dbReference type="EMBL" id="MBM6400698.1"/>
    </source>
</evidence>